<evidence type="ECO:0008006" key="3">
    <source>
        <dbReference type="Google" id="ProtNLM"/>
    </source>
</evidence>
<dbReference type="Gene3D" id="1.20.1270.360">
    <property type="match status" value="1"/>
</dbReference>
<protein>
    <recommendedName>
        <fullName evidence="3">Four-helix bundle copper-binding protein</fullName>
    </recommendedName>
</protein>
<evidence type="ECO:0000313" key="1">
    <source>
        <dbReference type="EMBL" id="MDR7297310.1"/>
    </source>
</evidence>
<evidence type="ECO:0000313" key="2">
    <source>
        <dbReference type="Proteomes" id="UP001180536"/>
    </source>
</evidence>
<dbReference type="Pfam" id="PF03860">
    <property type="entry name" value="Csp"/>
    <property type="match status" value="1"/>
</dbReference>
<dbReference type="RefSeq" id="WP_310345310.1">
    <property type="nucleotide sequence ID" value="NZ_JAVDXQ010000003.1"/>
</dbReference>
<sequence length="110" mass="11423">MARDLNADCIAACHACADACDHCATACLQEADIKPMAHCIALDMECAAICRLAASSMARGSEFAKRICGLCALVCDACAEACARHEHEHCRACAAACVTCAAACRRMAAV</sequence>
<dbReference type="PANTHER" id="PTHR37310:SF1">
    <property type="entry name" value="CYTOPLASMIC PROTEIN"/>
    <property type="match status" value="1"/>
</dbReference>
<name>A0ABU1Z9L2_9BURK</name>
<organism evidence="1 2">
    <name type="scientific">Pelomonas aquatica</name>
    <dbReference type="NCBI Taxonomy" id="431058"/>
    <lineage>
        <taxon>Bacteria</taxon>
        <taxon>Pseudomonadati</taxon>
        <taxon>Pseudomonadota</taxon>
        <taxon>Betaproteobacteria</taxon>
        <taxon>Burkholderiales</taxon>
        <taxon>Sphaerotilaceae</taxon>
        <taxon>Roseateles</taxon>
    </lineage>
</organism>
<accession>A0ABU1Z9L2</accession>
<keyword evidence="2" id="KW-1185">Reference proteome</keyword>
<gene>
    <name evidence="1" type="ORF">J2X16_002657</name>
</gene>
<dbReference type="Proteomes" id="UP001180536">
    <property type="component" value="Unassembled WGS sequence"/>
</dbReference>
<dbReference type="InterPro" id="IPR005560">
    <property type="entry name" value="Csp_YhjQ"/>
</dbReference>
<comment type="caution">
    <text evidence="1">The sequence shown here is derived from an EMBL/GenBank/DDBJ whole genome shotgun (WGS) entry which is preliminary data.</text>
</comment>
<dbReference type="PANTHER" id="PTHR37310">
    <property type="entry name" value="CYTOPLASMIC PROTEIN-RELATED"/>
    <property type="match status" value="1"/>
</dbReference>
<proteinExistence type="predicted"/>
<reference evidence="1 2" key="1">
    <citation type="submission" date="2023-07" db="EMBL/GenBank/DDBJ databases">
        <title>Sorghum-associated microbial communities from plants grown in Nebraska, USA.</title>
        <authorList>
            <person name="Schachtman D."/>
        </authorList>
    </citation>
    <scope>NUCLEOTIDE SEQUENCE [LARGE SCALE GENOMIC DNA]</scope>
    <source>
        <strain evidence="1 2">BE310</strain>
    </source>
</reference>
<dbReference type="EMBL" id="JAVDXQ010000003">
    <property type="protein sequence ID" value="MDR7297310.1"/>
    <property type="molecule type" value="Genomic_DNA"/>
</dbReference>